<feature type="compositionally biased region" description="Basic and acidic residues" evidence="1">
    <location>
        <begin position="282"/>
        <end position="306"/>
    </location>
</feature>
<dbReference type="Proteomes" id="UP000053989">
    <property type="component" value="Unassembled WGS sequence"/>
</dbReference>
<evidence type="ECO:0000313" key="3">
    <source>
        <dbReference type="EMBL" id="KIM53538.1"/>
    </source>
</evidence>
<dbReference type="GO" id="GO:0035556">
    <property type="term" value="P:intracellular signal transduction"/>
    <property type="evidence" value="ECO:0007669"/>
    <property type="project" value="InterPro"/>
</dbReference>
<dbReference type="EMBL" id="KN822178">
    <property type="protein sequence ID" value="KIM53538.1"/>
    <property type="molecule type" value="Genomic_DNA"/>
</dbReference>
<gene>
    <name evidence="3" type="ORF">SCLCIDRAFT_11547</name>
</gene>
<name>A0A0C2YV71_9AGAM</name>
<dbReference type="Pfam" id="PF00610">
    <property type="entry name" value="DEP"/>
    <property type="match status" value="1"/>
</dbReference>
<dbReference type="AlphaFoldDB" id="A0A0C2YV71"/>
<evidence type="ECO:0000256" key="1">
    <source>
        <dbReference type="SAM" id="MobiDB-lite"/>
    </source>
</evidence>
<evidence type="ECO:0000313" key="4">
    <source>
        <dbReference type="Proteomes" id="UP000053989"/>
    </source>
</evidence>
<evidence type="ECO:0000259" key="2">
    <source>
        <dbReference type="Pfam" id="PF00610"/>
    </source>
</evidence>
<sequence length="442" mass="49128">MTATAGPTATHSSLLSISPVSTTHVAPSIAASTSTNCIYDYVHSTHPHNKTYAHRLPPTLIEQAHSFADFGSKEIGGIGNLAGRTVIHLILDSLQRIAFNGDPLQFLLIETSYQPFISPFHILEIVKHNPELAGIPNFTSALAFELCRGPAPEDCAFLRMKFKNGTNNNFQTFPAFGHKADIPLQKFSYRILAQLSVEIAPDKIEQSMSAASASLHMNPIASIIKTIDRNLALLLGRALDAQKFFYSVTYDHRFCDSSSELYQFHPKLTPFVSGELVAAPDAHHANGDDEGKSPDHENKDEHDKSNVARGLLVGPADPYEKESSPTTATLVRPRRQASELDETPLLSPDGCIHIVDGLLRAHMFEDQLCYTIGCLRRLEQQYRLNMKPQSGLKADFKGIKLINSVSDTEKKRQEAINEAIYTERDFVWDMEYLKGVDRQLQK</sequence>
<dbReference type="InterPro" id="IPR052233">
    <property type="entry name" value="Rho-type_GEFs"/>
</dbReference>
<feature type="domain" description="DEP" evidence="2">
    <location>
        <begin position="223"/>
        <end position="264"/>
    </location>
</feature>
<dbReference type="PANTHER" id="PTHR46572">
    <property type="entry name" value="RHO1 GDP-GTP EXCHANGE PROTEIN 1-RELATED"/>
    <property type="match status" value="1"/>
</dbReference>
<accession>A0A0C2YV71</accession>
<dbReference type="SUPFAM" id="SSF53254">
    <property type="entry name" value="Phosphoglycerate mutase-like"/>
    <property type="match status" value="1"/>
</dbReference>
<dbReference type="OrthoDB" id="258392at2759"/>
<dbReference type="STRING" id="1036808.A0A0C2YV71"/>
<dbReference type="HOGENOM" id="CLU_619888_0_0_1"/>
<protein>
    <recommendedName>
        <fullName evidence="2">DEP domain-containing protein</fullName>
    </recommendedName>
</protein>
<dbReference type="InterPro" id="IPR000591">
    <property type="entry name" value="DEP_dom"/>
</dbReference>
<dbReference type="InParanoid" id="A0A0C2YV71"/>
<reference evidence="3 4" key="1">
    <citation type="submission" date="2014-04" db="EMBL/GenBank/DDBJ databases">
        <authorList>
            <consortium name="DOE Joint Genome Institute"/>
            <person name="Kuo A."/>
            <person name="Kohler A."/>
            <person name="Nagy L.G."/>
            <person name="Floudas D."/>
            <person name="Copeland A."/>
            <person name="Barry K.W."/>
            <person name="Cichocki N."/>
            <person name="Veneault-Fourrey C."/>
            <person name="LaButti K."/>
            <person name="Lindquist E.A."/>
            <person name="Lipzen A."/>
            <person name="Lundell T."/>
            <person name="Morin E."/>
            <person name="Murat C."/>
            <person name="Sun H."/>
            <person name="Tunlid A."/>
            <person name="Henrissat B."/>
            <person name="Grigoriev I.V."/>
            <person name="Hibbett D.S."/>
            <person name="Martin F."/>
            <person name="Nordberg H.P."/>
            <person name="Cantor M.N."/>
            <person name="Hua S.X."/>
        </authorList>
    </citation>
    <scope>NUCLEOTIDE SEQUENCE [LARGE SCALE GENOMIC DNA]</scope>
    <source>
        <strain evidence="3 4">Foug A</strain>
    </source>
</reference>
<dbReference type="InterPro" id="IPR029033">
    <property type="entry name" value="His_PPase_superfam"/>
</dbReference>
<reference evidence="4" key="2">
    <citation type="submission" date="2015-01" db="EMBL/GenBank/DDBJ databases">
        <title>Evolutionary Origins and Diversification of the Mycorrhizal Mutualists.</title>
        <authorList>
            <consortium name="DOE Joint Genome Institute"/>
            <consortium name="Mycorrhizal Genomics Consortium"/>
            <person name="Kohler A."/>
            <person name="Kuo A."/>
            <person name="Nagy L.G."/>
            <person name="Floudas D."/>
            <person name="Copeland A."/>
            <person name="Barry K.W."/>
            <person name="Cichocki N."/>
            <person name="Veneault-Fourrey C."/>
            <person name="LaButti K."/>
            <person name="Lindquist E.A."/>
            <person name="Lipzen A."/>
            <person name="Lundell T."/>
            <person name="Morin E."/>
            <person name="Murat C."/>
            <person name="Riley R."/>
            <person name="Ohm R."/>
            <person name="Sun H."/>
            <person name="Tunlid A."/>
            <person name="Henrissat B."/>
            <person name="Grigoriev I.V."/>
            <person name="Hibbett D.S."/>
            <person name="Martin F."/>
        </authorList>
    </citation>
    <scope>NUCLEOTIDE SEQUENCE [LARGE SCALE GENOMIC DNA]</scope>
    <source>
        <strain evidence="4">Foug A</strain>
    </source>
</reference>
<proteinExistence type="predicted"/>
<feature type="region of interest" description="Disordered" evidence="1">
    <location>
        <begin position="282"/>
        <end position="342"/>
    </location>
</feature>
<keyword evidence="4" id="KW-1185">Reference proteome</keyword>
<dbReference type="PANTHER" id="PTHR46572:SF2">
    <property type="entry name" value="RHO1 GDP-GTP EXCHANGE PROTEIN 1-RELATED"/>
    <property type="match status" value="1"/>
</dbReference>
<organism evidence="3 4">
    <name type="scientific">Scleroderma citrinum Foug A</name>
    <dbReference type="NCBI Taxonomy" id="1036808"/>
    <lineage>
        <taxon>Eukaryota</taxon>
        <taxon>Fungi</taxon>
        <taxon>Dikarya</taxon>
        <taxon>Basidiomycota</taxon>
        <taxon>Agaricomycotina</taxon>
        <taxon>Agaricomycetes</taxon>
        <taxon>Agaricomycetidae</taxon>
        <taxon>Boletales</taxon>
        <taxon>Sclerodermatineae</taxon>
        <taxon>Sclerodermataceae</taxon>
        <taxon>Scleroderma</taxon>
    </lineage>
</organism>
<dbReference type="Gene3D" id="3.40.50.1240">
    <property type="entry name" value="Phosphoglycerate mutase-like"/>
    <property type="match status" value="1"/>
</dbReference>